<dbReference type="InterPro" id="IPR009091">
    <property type="entry name" value="RCC1/BLIP-II"/>
</dbReference>
<dbReference type="Gene3D" id="2.60.40.10">
    <property type="entry name" value="Immunoglobulins"/>
    <property type="match status" value="1"/>
</dbReference>
<dbReference type="PANTHER" id="PTHR46130:SF3">
    <property type="entry name" value="CHROMOSOME UNDETERMINED SCAFFOLD_33, WHOLE GENOME SHOTGUN SEQUENCE"/>
    <property type="match status" value="1"/>
</dbReference>
<feature type="transmembrane region" description="Helical" evidence="6">
    <location>
        <begin position="4439"/>
        <end position="4464"/>
    </location>
</feature>
<dbReference type="InterPro" id="IPR003961">
    <property type="entry name" value="FN3_dom"/>
</dbReference>
<keyword evidence="6" id="KW-0472">Membrane</keyword>
<dbReference type="InterPro" id="IPR043543">
    <property type="entry name" value="PAPPA/PAPPA2"/>
</dbReference>
<keyword evidence="11" id="KW-1185">Reference proteome</keyword>
<feature type="domain" description="EGF-like" evidence="8">
    <location>
        <begin position="2790"/>
        <end position="2829"/>
    </location>
</feature>
<sequence>MALAYFWLLQGLFLHSQATTTTATTSTTTTYNGGTEITFTILSCGADYTLAATTDGTPLTWGFPLSERPKVYVPQGFLWKYMKGGTSHSCGITNEGRTFCWGRTREGQCDVPPGYSFQQLTLGEAHTCGITEAAELLCWGSPTDNGLVVPPGHTWSQVAAGTVSTCGVNTTGSILCWGRQGYGRREVPYLDNADVRWQEVACGDRHCCAILTVSAVQALSRRQEDNVLCWGDDFHQQLQVPGKEQGRTGGQESFRSISAGTLFTCGLTQGSEVWCWGRVAQYGLNFRTPKNATLLSAGGIHACILDVYQKAHCWGGNTEGQADVPLDSDTYPPSIVEFANDPLDISEEDPSIRLKEYIPGYSQPARTNQHITMAIFFPEFAMVDTPTLTFEYIDGPEDPYSPHVIKFPDSWNAPVINELKISAFDLSLWYDVRLGPSPAVRNITSTWVNGTTKHQLVDGAAYSVKLAYQDTFAHPAATHWIQRYEVTYDLETLPPTLWAPMPGFTKQALAVGYSLPEDMYSEAVWITMTFTGTLPGYLQQVEDSQSPYEIQLVKEMAVQGNYSFEISLGALYETLDGRRSPYVRRVFTAGGVGGPDTRLATGGRYNMTLRVADRFNNAPKFDEVSPIDFIWDTATELVQVHQPSTSLNDPIVIDYTITEPMMAGSCRFALTWLRNVPTSGGVPQADLQSPHVWYVTPAKERDVASGASSNIIRLSASNLFRDSFDEALAHPDIPTFESTGTPVYSRLQPFSEYELSISCQDVFQNPRSYVNLSLQTNFTPPSAPHAPTLYHRTTTTLVLAWLRGNTGGLRITKFDVQLQVAPEPEAGWTGSDAEAASAAASVASGQLQEKEVNEQESNRAVFLDLSSSQHYLARVRAWNMAGVSPWSAWSLLRVLSSCADGHPHDAEECDDGNMVDGDGCSTSCKVELGWTCEAQPLGLYADGWGRGPSKCRASGIDGLRVGDEECDDCNLQAGDGCDNGRVEPGYTCDYKGRLGIESPCPGVLAADTNNYLTFTADSCHVTCGDGIRHIVAGEECDDGNVINGDGCTSDCRIEPGYECPTIGWPAVLLTPCRPICGDGLRRGTEACDDNNTVAGDGCWDCKVEIGWFCKRIGEGEGEEVCRNTCLNGDIDPGEDCDDANTFDNDGCSNCIIEQGWTCEAIANRPTSTGPGSFCTPICGDGLRIELGTLAEQCDDGNFLAGDGCSPDCQVEPGWQCVVQANSTALRCEQTCGDGLLAPGEQCDDGNKELGDGCDNLCRVERGFVCTPEDAFTKSEVSSGPPFAAQNRTVCQPICGDGLALLSFGEACDDGNRVPSDGCDESCQVEAGYTCGTGEGVTAGLSLCTPICGDSLLRAPEQCDDGNAGKGDGCDETCQLEQGYQCWPPGVACRPLCGDSLRLEGEACDDGNLQLEDGCDSSCQVEDGWACRSYIYAPANTTSVCAPICGDGKLRGGEACDDGNLVQGDGCDQNCAVEDSWVCCDPAPGTTGSKCSPGFAVDRELICGAQTCGDGRRDDGEGCDDGNNISADGCSPRCEVDAGYACTPMAPRGPGRYVPDHCEAICGDGLLVQGEECDDGNQVSGDGCGWNCKIEQLGTSCPQASDGNGGVCRATCGDGVRGPVEECDDGNSFGGDGCSASCQIERGFTCSGGGLRSMDTCWPICGDGLRVDRAFSSTLAADKLEACDTGPIPSRGCDISTCTVRAGWTCSRPAEGSSKEVCTPICGDGILMTPMEECDDNNNQPGDGCSPDCKVEPLYECAYDDFWLRSVCSIRCGDGRRHPSEACDDGNNWDQDGCSSTCQPEPGFECHGGTLSKPSQCRPICGDGFEVLGESCDDGNLIPWDGCNQFCQVEAGYYCTKAPRPENPGSPSQCTNSCGDGIVNDNEECDDGIAEGSESATCSKCRRLPAAVCGDFRRSASEQCDDGNTVTGDGCSPSCEVEPGWTCTQGPQHLDPRTGPGDSCAPVCGDGLVIAGLEACDDGNLRGDDGCTADCQVEPLFQCFLLGASELSQVPAAVQPVRGPDASICVPTTPPRLVGAYFGEALVTLKLNFDTKVAPLPGEEYVGGVALAAASFPCNVLLAESTLLLLGTQPSCWWESRSTAAVALGGSPGLAPGSSVVLKAGVLRRYIFTQEASPSQELKADVPGGFIAPVLWPQPVITGPQMVPSCADSTTLSSEHSQGLAGRMPLPNRWDVVAAFNIKNGTWDDKEVQRIRTGIASQAQSTEVTFPRQGAVLSLLDLEFDRSLRVNYLYRICLTQQNLLGLSGVACHHLEVNDFPVPSVAPVAPSTRYVIPKYGRWLNLETTADIPKGCLAGDAPLPTTFLAREVPKASHDLSVEEPMVRAGWAYDASMRNVGQERATLRTPSVAQPLGEDRWGNRSVSGQIFVPPGTLAAGFADVLAVACINASTNLSLLEMSLGMPSYEQVCGYYTFRVHVVDVATGISLSERPARRLNVTEAALARAELRLVGLAPELGLAPQGPPLQADESRPWALQRLEVLQDLSGNQLRADFLQYGWLGAIEPENSTTVLGAVLALTNDTEFTQSQLQAALAEFTPLVTWSVQAETRSGAQVVAEPLTPSVGGVFLSLPPGQLSSGSQVQVTAQLDLLPGLGCSAPVRSLQKQATLRVNLPPAAGYLLVDRTRVAAPAPLMSFIVANMRWSSAALPLQYRLEAELPTGLLLSDWSFDPKVPVAFLPRDQTLVLRGQARDGRGTVAVTAPETVQLMASATAEAQALRVLAAFQQGQMLFAQYSPRKTSETLSLLQSTASSLDPMLQWQLWQDVAFSALSTRFDSSVQNCTEDCGAHGSCFVSELLDQSWDRCTCADGWLGSRCELRDFEAESQKLVTLAVLDALQKLATQLEVLGINSVAGSLGRFFQLLRRVADDCRRVPLDGLASLVGIAAGLAAQAPKAALRDARVEMTALISQLYSCLPEEDPSMPMASMPAPATVLLTSLGSSEICRPVNGTNTTVCYDLASSEVRMSCPGTAQKAYQGEVLSNPSAAAVQSDVHCRADLNLGIADPYPCPCTLPDSTFLGFGRSERQPLLSETLGARDEKDILWRELVRLFWNNTKYGGSGVREQPGPVLAAALWLQETGAAANEVTSALAEAERWQLVQQGILMALQSMAPLLADALLGAAVPGQEPHLVESQPVDMHWAVPTVMSTDGPPSRTWVAAMSLDTPTQVETEYQTLDPVSGPQPQTLPVKVPLGAVHWKNGGRGLFSKIDPSVKVHSDVVQLRLLEASRYNLTKLRYRFKVPDLQPRCVPPTEDLLLLCCNASNWTDRPGAFAFACPTFSSPLPVANPARRVASTAGTPAAPIKVASVLELSGQRLPFEQGLESLMQDVQLWTQDQVLIAGSHLRMRGGDLKVARACDSRGNAASRLILREGRMLEQPSVGFHSDAWCRAVFARAEAKRASALSWQTFQDLLLEAAHEVLADPLLIPSSTTSTISRTTTSTSTSSSYTTSSSKTSTSTTTVSTRSTTSMTETRTSSTRTFSTVTSTTTTTGNGTFFTGTSTTSTTSTSSSTSSNTTSSTSSTRTSSSTSSSSEANIFSGVNSTTTTSSTRTTRTSTSTTVVFCVGGEPPQIDTWCPSGVTSEDYLPVYADVELLDPDGILLFGVSAVQLSLNESTSLAMSMPGGKITMLAPTRSIYFVHAMAIIYDFWVSWQELHELANVSQVLRPWRPELPTSTVTSTTTFTSTSATSTTSTNTPGPFPQLQPSSSAVLGALEIAFSDPLEVLSRALAFELQNSDGTARSTSEGSWAERGLAASDLLSSWCQVPSLAPAVLSDIFASLDPVVGSDSMRPLQSMLQSLDEGLPSWWNESFWAESAGGPDWQPPIPQTTTPATQTRTSTTAVDLRSFLCPEVDCLPPDDCGVDPLADLECVAWSAPLRRFVPALGCELVAEPGRRWPLLQSGYFEMVCECAPWALHPAMAIAEKRPELTPFPPQVTIQTREFVVPWWDKVNRYNLRGFVVVIALVLLAALHSLIAAVAEVRWRMQARFVAMHAARKKGVQKEVEKLEIVEKEFIKRRTAEIRATGEFSAAIMSAEAEATLRQAEGLPHASITQTSLDLRQAKDGLATLFQAHGLGDVEEDVVKSLALPGAAPPPLGTLVTGTLSKATPSVMAVPPPPPASAGARSPVPMLSLRDTAREEPFHPEEAMISTKAPTKPRRSLRDVVIDALRRCRRKHIWRACHTHHKIFSLSDDTQTWAFSAPERAAVLHFSLWTNAACLAVALGGATDRRPFQDPFCPGAGSELTWAEAGCLVPPSSLGAAALAALWAMPMAAGLQTLCRGRSFLERAEAADLSAAARERAFTRHFLGPWPAVLMAPGEAKVRLWNCFCSVASCCRCCRCCPRPKRQRLLSMHWQPSLVPLVSVLMLLLLAWSVCHYMFFFSSSVYMYEEARSDTTVMEILYPPDERAEVAAASIDGWRIHLVLVPELQRFLALLVISCLMNLFIFEPLSLILHLIIGEPTLSEFCSFVAWTAGVASRALVSLGRRLWSPVPRIMQTCFPDERRAQVWRLWDQYLGQRLNQLGQRISKLGLTQKLCCCCRRQSEVAPVAPEDIKETVESEGEDEAPKKKQKGRKK</sequence>
<comment type="caution">
    <text evidence="10">The sequence shown here is derived from an EMBL/GenBank/DDBJ whole genome shotgun (WGS) entry which is preliminary data.</text>
</comment>
<dbReference type="Proteomes" id="UP001178507">
    <property type="component" value="Unassembled WGS sequence"/>
</dbReference>
<evidence type="ECO:0000313" key="11">
    <source>
        <dbReference type="Proteomes" id="UP001178507"/>
    </source>
</evidence>
<protein>
    <submittedName>
        <fullName evidence="10">Uncharacterized protein</fullName>
    </submittedName>
</protein>
<evidence type="ECO:0000259" key="9">
    <source>
        <dbReference type="PROSITE" id="PS50853"/>
    </source>
</evidence>
<evidence type="ECO:0000313" key="10">
    <source>
        <dbReference type="EMBL" id="CAJ1378166.1"/>
    </source>
</evidence>
<evidence type="ECO:0000256" key="2">
    <source>
        <dbReference type="ARBA" id="ARBA00022737"/>
    </source>
</evidence>
<comment type="caution">
    <text evidence="4">Lacks conserved residue(s) required for the propagation of feature annotation.</text>
</comment>
<keyword evidence="1 7" id="KW-0732">Signal</keyword>
<dbReference type="Gene3D" id="2.130.10.30">
    <property type="entry name" value="Regulator of chromosome condensation 1/beta-lactamase-inhibitor protein II"/>
    <property type="match status" value="3"/>
</dbReference>
<feature type="region of interest" description="Disordered" evidence="5">
    <location>
        <begin position="3684"/>
        <end position="3709"/>
    </location>
</feature>
<dbReference type="PROSITE" id="PS50026">
    <property type="entry name" value="EGF_3"/>
    <property type="match status" value="1"/>
</dbReference>
<reference evidence="10" key="1">
    <citation type="submission" date="2023-08" db="EMBL/GenBank/DDBJ databases">
        <authorList>
            <person name="Chen Y."/>
            <person name="Shah S."/>
            <person name="Dougan E. K."/>
            <person name="Thang M."/>
            <person name="Chan C."/>
        </authorList>
    </citation>
    <scope>NUCLEOTIDE SEQUENCE</scope>
</reference>
<evidence type="ECO:0000256" key="5">
    <source>
        <dbReference type="SAM" id="MobiDB-lite"/>
    </source>
</evidence>
<keyword evidence="4" id="KW-0245">EGF-like domain</keyword>
<feature type="compositionally biased region" description="Low complexity" evidence="5">
    <location>
        <begin position="3684"/>
        <end position="3705"/>
    </location>
</feature>
<dbReference type="EMBL" id="CAUJNA010000519">
    <property type="protein sequence ID" value="CAJ1378166.1"/>
    <property type="molecule type" value="Genomic_DNA"/>
</dbReference>
<dbReference type="CDD" id="cd00063">
    <property type="entry name" value="FN3"/>
    <property type="match status" value="1"/>
</dbReference>
<dbReference type="InterPro" id="IPR011936">
    <property type="entry name" value="Myxo_disulph_rpt"/>
</dbReference>
<feature type="disulfide bond" evidence="4">
    <location>
        <begin position="2819"/>
        <end position="2828"/>
    </location>
</feature>
<feature type="region of interest" description="Disordered" evidence="5">
    <location>
        <begin position="4553"/>
        <end position="4583"/>
    </location>
</feature>
<gene>
    <name evidence="10" type="ORF">EVOR1521_LOCUS6782</name>
</gene>
<feature type="transmembrane region" description="Helical" evidence="6">
    <location>
        <begin position="4366"/>
        <end position="4387"/>
    </location>
</feature>
<evidence type="ECO:0000256" key="7">
    <source>
        <dbReference type="SAM" id="SignalP"/>
    </source>
</evidence>
<proteinExistence type="predicted"/>
<dbReference type="SUPFAM" id="SSF50985">
    <property type="entry name" value="RCC1/BLIP-II"/>
    <property type="match status" value="1"/>
</dbReference>
<dbReference type="GO" id="GO:0007166">
    <property type="term" value="P:cell surface receptor signaling pathway"/>
    <property type="evidence" value="ECO:0007669"/>
    <property type="project" value="TreeGrafter"/>
</dbReference>
<dbReference type="SUPFAM" id="SSF49265">
    <property type="entry name" value="Fibronectin type III"/>
    <property type="match status" value="1"/>
</dbReference>
<dbReference type="InterPro" id="IPR000742">
    <property type="entry name" value="EGF"/>
</dbReference>
<accession>A0AA36MN97</accession>
<dbReference type="NCBIfam" id="TIGR02232">
    <property type="entry name" value="myxo_disulf_rpt"/>
    <property type="match status" value="19"/>
</dbReference>
<dbReference type="InterPro" id="IPR036116">
    <property type="entry name" value="FN3_sf"/>
</dbReference>
<dbReference type="Pfam" id="PF13948">
    <property type="entry name" value="DUF4215"/>
    <property type="match status" value="13"/>
</dbReference>
<evidence type="ECO:0000256" key="1">
    <source>
        <dbReference type="ARBA" id="ARBA00022729"/>
    </source>
</evidence>
<feature type="domain" description="Fibronectin type-III" evidence="9">
    <location>
        <begin position="783"/>
        <end position="897"/>
    </location>
</feature>
<feature type="signal peptide" evidence="7">
    <location>
        <begin position="1"/>
        <end position="23"/>
    </location>
</feature>
<feature type="compositionally biased region" description="Low complexity" evidence="5">
    <location>
        <begin position="3440"/>
        <end position="3542"/>
    </location>
</feature>
<evidence type="ECO:0000259" key="8">
    <source>
        <dbReference type="PROSITE" id="PS50026"/>
    </source>
</evidence>
<name>A0AA36MN97_9DINO</name>
<dbReference type="PROSITE" id="PS01186">
    <property type="entry name" value="EGF_2"/>
    <property type="match status" value="1"/>
</dbReference>
<feature type="disulfide bond" evidence="4">
    <location>
        <begin position="2794"/>
        <end position="2804"/>
    </location>
</feature>
<dbReference type="InterPro" id="IPR013783">
    <property type="entry name" value="Ig-like_fold"/>
</dbReference>
<dbReference type="PROSITE" id="PS50853">
    <property type="entry name" value="FN3"/>
    <property type="match status" value="1"/>
</dbReference>
<dbReference type="PANTHER" id="PTHR46130">
    <property type="entry name" value="LAMGL DOMAIN-CONTAINING PROTEIN"/>
    <property type="match status" value="1"/>
</dbReference>
<keyword evidence="3 4" id="KW-1015">Disulfide bond</keyword>
<feature type="compositionally biased region" description="Low complexity" evidence="5">
    <location>
        <begin position="3552"/>
        <end position="3562"/>
    </location>
</feature>
<dbReference type="PROSITE" id="PS00022">
    <property type="entry name" value="EGF_1"/>
    <property type="match status" value="1"/>
</dbReference>
<dbReference type="SMART" id="SM00060">
    <property type="entry name" value="FN3"/>
    <property type="match status" value="1"/>
</dbReference>
<dbReference type="GO" id="GO:0006508">
    <property type="term" value="P:proteolysis"/>
    <property type="evidence" value="ECO:0007669"/>
    <property type="project" value="TreeGrafter"/>
</dbReference>
<keyword evidence="6" id="KW-1133">Transmembrane helix</keyword>
<keyword evidence="2" id="KW-0677">Repeat</keyword>
<keyword evidence="6" id="KW-0812">Transmembrane</keyword>
<feature type="region of interest" description="Disordered" evidence="5">
    <location>
        <begin position="3440"/>
        <end position="3562"/>
    </location>
</feature>
<evidence type="ECO:0000256" key="3">
    <source>
        <dbReference type="ARBA" id="ARBA00023157"/>
    </source>
</evidence>
<evidence type="ECO:0000256" key="4">
    <source>
        <dbReference type="PROSITE-ProRule" id="PRU00076"/>
    </source>
</evidence>
<organism evidence="10 11">
    <name type="scientific">Effrenium voratum</name>
    <dbReference type="NCBI Taxonomy" id="2562239"/>
    <lineage>
        <taxon>Eukaryota</taxon>
        <taxon>Sar</taxon>
        <taxon>Alveolata</taxon>
        <taxon>Dinophyceae</taxon>
        <taxon>Suessiales</taxon>
        <taxon>Symbiodiniaceae</taxon>
        <taxon>Effrenium</taxon>
    </lineage>
</organism>
<dbReference type="GO" id="GO:0005615">
    <property type="term" value="C:extracellular space"/>
    <property type="evidence" value="ECO:0007669"/>
    <property type="project" value="TreeGrafter"/>
</dbReference>
<evidence type="ECO:0000256" key="6">
    <source>
        <dbReference type="SAM" id="Phobius"/>
    </source>
</evidence>
<dbReference type="GO" id="GO:0004222">
    <property type="term" value="F:metalloendopeptidase activity"/>
    <property type="evidence" value="ECO:0007669"/>
    <property type="project" value="TreeGrafter"/>
</dbReference>
<feature type="chain" id="PRO_5041283842" evidence="7">
    <location>
        <begin position="24"/>
        <end position="4583"/>
    </location>
</feature>
<feature type="transmembrane region" description="Helical" evidence="6">
    <location>
        <begin position="3967"/>
        <end position="3987"/>
    </location>
</feature>